<accession>X1N7Z7</accession>
<keyword evidence="1" id="KW-1133">Transmembrane helix</keyword>
<organism evidence="2">
    <name type="scientific">marine sediment metagenome</name>
    <dbReference type="NCBI Taxonomy" id="412755"/>
    <lineage>
        <taxon>unclassified sequences</taxon>
        <taxon>metagenomes</taxon>
        <taxon>ecological metagenomes</taxon>
    </lineage>
</organism>
<keyword evidence="1" id="KW-0812">Transmembrane</keyword>
<reference evidence="2" key="1">
    <citation type="journal article" date="2014" name="Front. Microbiol.">
        <title>High frequency of phylogenetically diverse reductive dehalogenase-homologous genes in deep subseafloor sedimentary metagenomes.</title>
        <authorList>
            <person name="Kawai M."/>
            <person name="Futagami T."/>
            <person name="Toyoda A."/>
            <person name="Takaki Y."/>
            <person name="Nishi S."/>
            <person name="Hori S."/>
            <person name="Arai W."/>
            <person name="Tsubouchi T."/>
            <person name="Morono Y."/>
            <person name="Uchiyama I."/>
            <person name="Ito T."/>
            <person name="Fujiyama A."/>
            <person name="Inagaki F."/>
            <person name="Takami H."/>
        </authorList>
    </citation>
    <scope>NUCLEOTIDE SEQUENCE</scope>
    <source>
        <strain evidence="2">Expedition CK06-06</strain>
    </source>
</reference>
<proteinExistence type="predicted"/>
<sequence length="64" mass="7660">TDSQEELLREVDPVDSYDSNPLRLKGNWAWSITHFDWLKVVYRLLYLFWVLIGVFGTAAYFWDC</sequence>
<dbReference type="EMBL" id="BARV01031657">
    <property type="protein sequence ID" value="GAI40132.1"/>
    <property type="molecule type" value="Genomic_DNA"/>
</dbReference>
<dbReference type="AlphaFoldDB" id="X1N7Z7"/>
<feature type="transmembrane region" description="Helical" evidence="1">
    <location>
        <begin position="44"/>
        <end position="62"/>
    </location>
</feature>
<protein>
    <submittedName>
        <fullName evidence="2">Uncharacterized protein</fullName>
    </submittedName>
</protein>
<keyword evidence="1" id="KW-0472">Membrane</keyword>
<feature type="non-terminal residue" evidence="2">
    <location>
        <position position="1"/>
    </location>
</feature>
<evidence type="ECO:0000256" key="1">
    <source>
        <dbReference type="SAM" id="Phobius"/>
    </source>
</evidence>
<comment type="caution">
    <text evidence="2">The sequence shown here is derived from an EMBL/GenBank/DDBJ whole genome shotgun (WGS) entry which is preliminary data.</text>
</comment>
<gene>
    <name evidence="2" type="ORF">S06H3_50058</name>
</gene>
<name>X1N7Z7_9ZZZZ</name>
<evidence type="ECO:0000313" key="2">
    <source>
        <dbReference type="EMBL" id="GAI40132.1"/>
    </source>
</evidence>